<organism evidence="5 6">
    <name type="scientific">Streptomyces lanatus</name>
    <dbReference type="NCBI Taxonomy" id="66900"/>
    <lineage>
        <taxon>Bacteria</taxon>
        <taxon>Bacillati</taxon>
        <taxon>Actinomycetota</taxon>
        <taxon>Actinomycetes</taxon>
        <taxon>Kitasatosporales</taxon>
        <taxon>Streptomycetaceae</taxon>
        <taxon>Streptomyces</taxon>
    </lineage>
</organism>
<dbReference type="SUPFAM" id="SSF46689">
    <property type="entry name" value="Homeodomain-like"/>
    <property type="match status" value="1"/>
</dbReference>
<keyword evidence="6" id="KW-1185">Reference proteome</keyword>
<evidence type="ECO:0000313" key="5">
    <source>
        <dbReference type="EMBL" id="MER7373572.1"/>
    </source>
</evidence>
<evidence type="ECO:0000259" key="3">
    <source>
        <dbReference type="Pfam" id="PF13556"/>
    </source>
</evidence>
<dbReference type="InterPro" id="IPR042070">
    <property type="entry name" value="PucR_C-HTH_sf"/>
</dbReference>
<dbReference type="PANTHER" id="PTHR33744:SF15">
    <property type="entry name" value="CARBOHYDRATE DIACID REGULATOR"/>
    <property type="match status" value="1"/>
</dbReference>
<feature type="domain" description="CdaR GGDEF-like" evidence="4">
    <location>
        <begin position="151"/>
        <end position="264"/>
    </location>
</feature>
<gene>
    <name evidence="5" type="ORF">ABT384_13030</name>
</gene>
<dbReference type="PANTHER" id="PTHR33744">
    <property type="entry name" value="CARBOHYDRATE DIACID REGULATOR"/>
    <property type="match status" value="1"/>
</dbReference>
<protein>
    <submittedName>
        <fullName evidence="5">Sugar diacid recognition domain-containing protein</fullName>
    </submittedName>
</protein>
<evidence type="ECO:0000259" key="4">
    <source>
        <dbReference type="Pfam" id="PF17853"/>
    </source>
</evidence>
<evidence type="ECO:0000256" key="1">
    <source>
        <dbReference type="ARBA" id="ARBA00006754"/>
    </source>
</evidence>
<dbReference type="Proteomes" id="UP001486207">
    <property type="component" value="Unassembled WGS sequence"/>
</dbReference>
<dbReference type="Pfam" id="PF13556">
    <property type="entry name" value="HTH_30"/>
    <property type="match status" value="1"/>
</dbReference>
<dbReference type="InterPro" id="IPR008599">
    <property type="entry name" value="Diacid_rec"/>
</dbReference>
<dbReference type="Pfam" id="PF17853">
    <property type="entry name" value="GGDEF_2"/>
    <property type="match status" value="1"/>
</dbReference>
<feature type="domain" description="Putative sugar diacid recognition" evidence="2">
    <location>
        <begin position="7"/>
        <end position="139"/>
    </location>
</feature>
<dbReference type="InterPro" id="IPR009057">
    <property type="entry name" value="Homeodomain-like_sf"/>
</dbReference>
<dbReference type="EMBL" id="JBEPFB010000005">
    <property type="protein sequence ID" value="MER7373572.1"/>
    <property type="molecule type" value="Genomic_DNA"/>
</dbReference>
<feature type="domain" description="PucR C-terminal helix-turn-helix" evidence="3">
    <location>
        <begin position="314"/>
        <end position="372"/>
    </location>
</feature>
<proteinExistence type="inferred from homology"/>
<dbReference type="Pfam" id="PF05651">
    <property type="entry name" value="Diacid_rec"/>
    <property type="match status" value="1"/>
</dbReference>
<sequence length="375" mass="40722">MAAGDVLTPELAQEIACDIGRITGFNVLITDREAVVIGCGDTGRLGTVHEASYEVLRTRQPATHTREQARRMHGVLSGMSLPITVGAEAVGTVCLTGDPDEVRRFGLVVRRQTEILLEEAVLLRSRLLHERAVDDCVRDIALYDPEVVDAETVEARLAELGVDPRIPRTAVVLEVRAGGVSRMSLLRTVREVFGAAQDVAGELAAGRYAVLRAGTEGLAERCRALVERLGERHAAEARAGIGEPGRGVAGLHASYRDAALALRAGPRLEPDGRVFAVADLRVPQLVASVVRQERARYAAAVLAGLREREDWPVLRETLIAWAEGGFQLVRTAERLGIHRNTLLYRLTKIEELSGRGVREPRTAMAMYLACLADAL</sequence>
<accession>A0ABV1XPQ4</accession>
<comment type="similarity">
    <text evidence="1">Belongs to the CdaR family.</text>
</comment>
<dbReference type="Gene3D" id="1.10.10.2840">
    <property type="entry name" value="PucR C-terminal helix-turn-helix domain"/>
    <property type="match status" value="1"/>
</dbReference>
<reference evidence="5 6" key="1">
    <citation type="submission" date="2024-06" db="EMBL/GenBank/DDBJ databases">
        <title>The Natural Products Discovery Center: Release of the First 8490 Sequenced Strains for Exploring Actinobacteria Biosynthetic Diversity.</title>
        <authorList>
            <person name="Kalkreuter E."/>
            <person name="Kautsar S.A."/>
            <person name="Yang D."/>
            <person name="Bader C.D."/>
            <person name="Teijaro C.N."/>
            <person name="Fluegel L."/>
            <person name="Davis C.M."/>
            <person name="Simpson J.R."/>
            <person name="Lauterbach L."/>
            <person name="Steele A.D."/>
            <person name="Gui C."/>
            <person name="Meng S."/>
            <person name="Li G."/>
            <person name="Viehrig K."/>
            <person name="Ye F."/>
            <person name="Su P."/>
            <person name="Kiefer A.F."/>
            <person name="Nichols A."/>
            <person name="Cepeda A.J."/>
            <person name="Yan W."/>
            <person name="Fan B."/>
            <person name="Jiang Y."/>
            <person name="Adhikari A."/>
            <person name="Zheng C.-J."/>
            <person name="Schuster L."/>
            <person name="Cowan T.M."/>
            <person name="Smanski M.J."/>
            <person name="Chevrette M.G."/>
            <person name="De Carvalho L.P.S."/>
            <person name="Shen B."/>
        </authorList>
    </citation>
    <scope>NUCLEOTIDE SEQUENCE [LARGE SCALE GENOMIC DNA]</scope>
    <source>
        <strain evidence="5 6">NPDC000155</strain>
    </source>
</reference>
<evidence type="ECO:0000259" key="2">
    <source>
        <dbReference type="Pfam" id="PF05651"/>
    </source>
</evidence>
<dbReference type="InterPro" id="IPR025736">
    <property type="entry name" value="PucR_C-HTH_dom"/>
</dbReference>
<comment type="caution">
    <text evidence="5">The sequence shown here is derived from an EMBL/GenBank/DDBJ whole genome shotgun (WGS) entry which is preliminary data.</text>
</comment>
<dbReference type="RefSeq" id="WP_350894919.1">
    <property type="nucleotide sequence ID" value="NZ_JBEPFB010000005.1"/>
</dbReference>
<evidence type="ECO:0000313" key="6">
    <source>
        <dbReference type="Proteomes" id="UP001486207"/>
    </source>
</evidence>
<name>A0ABV1XPQ4_9ACTN</name>
<dbReference type="InterPro" id="IPR051448">
    <property type="entry name" value="CdaR-like_regulators"/>
</dbReference>
<dbReference type="InterPro" id="IPR041522">
    <property type="entry name" value="CdaR_GGDEF"/>
</dbReference>